<dbReference type="Proteomes" id="UP000324222">
    <property type="component" value="Unassembled WGS sequence"/>
</dbReference>
<keyword evidence="3" id="KW-1185">Reference proteome</keyword>
<proteinExistence type="predicted"/>
<dbReference type="AlphaFoldDB" id="A0A5B7G4M7"/>
<comment type="caution">
    <text evidence="2">The sequence shown here is derived from an EMBL/GenBank/DDBJ whole genome shotgun (WGS) entry which is preliminary data.</text>
</comment>
<dbReference type="EMBL" id="VSRR010010181">
    <property type="protein sequence ID" value="MPC51444.1"/>
    <property type="molecule type" value="Genomic_DNA"/>
</dbReference>
<sequence>MFGLSPRRSGIRVGCCISWSRSWKITKLKASSPGWSVKERRAKAGDKNRNLQGWRSPP</sequence>
<name>A0A5B7G4M7_PORTR</name>
<feature type="compositionally biased region" description="Basic and acidic residues" evidence="1">
    <location>
        <begin position="37"/>
        <end position="49"/>
    </location>
</feature>
<evidence type="ECO:0000313" key="2">
    <source>
        <dbReference type="EMBL" id="MPC51444.1"/>
    </source>
</evidence>
<feature type="region of interest" description="Disordered" evidence="1">
    <location>
        <begin position="34"/>
        <end position="58"/>
    </location>
</feature>
<gene>
    <name evidence="2" type="ORF">E2C01_045290</name>
</gene>
<accession>A0A5B7G4M7</accession>
<evidence type="ECO:0000313" key="3">
    <source>
        <dbReference type="Proteomes" id="UP000324222"/>
    </source>
</evidence>
<organism evidence="2 3">
    <name type="scientific">Portunus trituberculatus</name>
    <name type="common">Swimming crab</name>
    <name type="synonym">Neptunus trituberculatus</name>
    <dbReference type="NCBI Taxonomy" id="210409"/>
    <lineage>
        <taxon>Eukaryota</taxon>
        <taxon>Metazoa</taxon>
        <taxon>Ecdysozoa</taxon>
        <taxon>Arthropoda</taxon>
        <taxon>Crustacea</taxon>
        <taxon>Multicrustacea</taxon>
        <taxon>Malacostraca</taxon>
        <taxon>Eumalacostraca</taxon>
        <taxon>Eucarida</taxon>
        <taxon>Decapoda</taxon>
        <taxon>Pleocyemata</taxon>
        <taxon>Brachyura</taxon>
        <taxon>Eubrachyura</taxon>
        <taxon>Portunoidea</taxon>
        <taxon>Portunidae</taxon>
        <taxon>Portuninae</taxon>
        <taxon>Portunus</taxon>
    </lineage>
</organism>
<evidence type="ECO:0000256" key="1">
    <source>
        <dbReference type="SAM" id="MobiDB-lite"/>
    </source>
</evidence>
<protein>
    <submittedName>
        <fullName evidence="2">Uncharacterized protein</fullName>
    </submittedName>
</protein>
<reference evidence="2 3" key="1">
    <citation type="submission" date="2019-05" db="EMBL/GenBank/DDBJ databases">
        <title>Another draft genome of Portunus trituberculatus and its Hox gene families provides insights of decapod evolution.</title>
        <authorList>
            <person name="Jeong J.-H."/>
            <person name="Song I."/>
            <person name="Kim S."/>
            <person name="Choi T."/>
            <person name="Kim D."/>
            <person name="Ryu S."/>
            <person name="Kim W."/>
        </authorList>
    </citation>
    <scope>NUCLEOTIDE SEQUENCE [LARGE SCALE GENOMIC DNA]</scope>
    <source>
        <tissue evidence="2">Muscle</tissue>
    </source>
</reference>